<dbReference type="EMBL" id="CP001618">
    <property type="protein sequence ID" value="ACQ80558.1"/>
    <property type="molecule type" value="Genomic_DNA"/>
</dbReference>
<dbReference type="AlphaFoldDB" id="C5BVV7"/>
<evidence type="ECO:0000259" key="1">
    <source>
        <dbReference type="PROSITE" id="PS51186"/>
    </source>
</evidence>
<dbReference type="CDD" id="cd04301">
    <property type="entry name" value="NAT_SF"/>
    <property type="match status" value="1"/>
</dbReference>
<keyword evidence="2" id="KW-0808">Transferase</keyword>
<dbReference type="Proteomes" id="UP000007962">
    <property type="component" value="Chromosome"/>
</dbReference>
<dbReference type="HOGENOM" id="CLU_945481_0_0_11"/>
<reference evidence="2 3" key="1">
    <citation type="journal article" date="2009" name="Stand. Genomic Sci.">
        <title>Complete genome sequence of Beutenbergia cavernae type strain (HKI 0122).</title>
        <authorList>
            <person name="Land M."/>
            <person name="Pukall R."/>
            <person name="Abt B."/>
            <person name="Goker M."/>
            <person name="Rohde M."/>
            <person name="Glavina Del Rio T."/>
            <person name="Tice H."/>
            <person name="Copeland A."/>
            <person name="Cheng J.F."/>
            <person name="Lucas S."/>
            <person name="Chen F."/>
            <person name="Nolan M."/>
            <person name="Bruce D."/>
            <person name="Goodwin L."/>
            <person name="Pitluck S."/>
            <person name="Ivanova N."/>
            <person name="Mavromatis K."/>
            <person name="Ovchinnikova G."/>
            <person name="Pati A."/>
            <person name="Chen A."/>
            <person name="Palaniappan K."/>
            <person name="Hauser L."/>
            <person name="Chang Y.J."/>
            <person name="Jefferies C.C."/>
            <person name="Saunders E."/>
            <person name="Brettin T."/>
            <person name="Detter J.C."/>
            <person name="Han C."/>
            <person name="Chain P."/>
            <person name="Bristow J."/>
            <person name="Eisen J.A."/>
            <person name="Markowitz V."/>
            <person name="Hugenholtz P."/>
            <person name="Kyrpides N.C."/>
            <person name="Klenk H.P."/>
            <person name="Lapidus A."/>
        </authorList>
    </citation>
    <scope>NUCLEOTIDE SEQUENCE [LARGE SCALE GENOMIC DNA]</scope>
    <source>
        <strain evidence="3">ATCC BAA-8 / DSM 12333 / NBRC 16432</strain>
    </source>
</reference>
<name>C5BVV7_BEUC1</name>
<sequence>MRQRFGAPLALTPDVDVQVGFPEVPPAAQSAFAAEVVAYAREQGPLDEVGWWSMDEPGAGLLGSRLLARGFSWGWRPNWMALDLDDLVDDQTVPADLAIAEVSPTDGDRLSELPYRPPAGAADEPSLTYFAAWRGRTGVGVGVVTLHCAELDGEPVGGIYSTSVLPSARRQGVGTALTVAACRRARDLGCRYVVLNATSMGEPVYRRTGFASLGETGQTWWMTGRALRAPAPPPAVVELVELIGDGDRTAVERSLRSAQVDLGEPLLCGLSPHEIATAVGQPDIAERLKAGIGD</sequence>
<gene>
    <name evidence="2" type="ordered locus">Bcav_2307</name>
</gene>
<accession>C5BVV7</accession>
<proteinExistence type="predicted"/>
<organism evidence="2 3">
    <name type="scientific">Beutenbergia cavernae (strain ATCC BAA-8 / DSM 12333 / CCUG 43141 / JCM 11478 / NBRC 16432 / NCIMB 13614 / HKI 0122)</name>
    <dbReference type="NCBI Taxonomy" id="471853"/>
    <lineage>
        <taxon>Bacteria</taxon>
        <taxon>Bacillati</taxon>
        <taxon>Actinomycetota</taxon>
        <taxon>Actinomycetes</taxon>
        <taxon>Micrococcales</taxon>
        <taxon>Beutenbergiaceae</taxon>
        <taxon>Beutenbergia</taxon>
    </lineage>
</organism>
<feature type="domain" description="N-acetyltransferase" evidence="1">
    <location>
        <begin position="82"/>
        <end position="234"/>
    </location>
</feature>
<dbReference type="STRING" id="471853.Bcav_2307"/>
<evidence type="ECO:0000313" key="2">
    <source>
        <dbReference type="EMBL" id="ACQ80558.1"/>
    </source>
</evidence>
<dbReference type="SUPFAM" id="SSF55729">
    <property type="entry name" value="Acyl-CoA N-acyltransferases (Nat)"/>
    <property type="match status" value="1"/>
</dbReference>
<dbReference type="eggNOG" id="COG0456">
    <property type="taxonomic scope" value="Bacteria"/>
</dbReference>
<dbReference type="PROSITE" id="PS51186">
    <property type="entry name" value="GNAT"/>
    <property type="match status" value="1"/>
</dbReference>
<dbReference type="InterPro" id="IPR016181">
    <property type="entry name" value="Acyl_CoA_acyltransferase"/>
</dbReference>
<protein>
    <submittedName>
        <fullName evidence="2">GCN5-related protein N-acetyltransferase</fullName>
    </submittedName>
</protein>
<dbReference type="GO" id="GO:0016747">
    <property type="term" value="F:acyltransferase activity, transferring groups other than amino-acyl groups"/>
    <property type="evidence" value="ECO:0007669"/>
    <property type="project" value="InterPro"/>
</dbReference>
<dbReference type="InterPro" id="IPR000182">
    <property type="entry name" value="GNAT_dom"/>
</dbReference>
<dbReference type="Gene3D" id="3.40.630.30">
    <property type="match status" value="1"/>
</dbReference>
<evidence type="ECO:0000313" key="3">
    <source>
        <dbReference type="Proteomes" id="UP000007962"/>
    </source>
</evidence>
<keyword evidence="3" id="KW-1185">Reference proteome</keyword>
<dbReference type="KEGG" id="bcv:Bcav_2307"/>
<dbReference type="Pfam" id="PF00583">
    <property type="entry name" value="Acetyltransf_1"/>
    <property type="match status" value="1"/>
</dbReference>